<evidence type="ECO:0000313" key="2">
    <source>
        <dbReference type="Proteomes" id="UP000199469"/>
    </source>
</evidence>
<dbReference type="RefSeq" id="WP_089794804.1">
    <property type="nucleotide sequence ID" value="NZ_FOIU01000003.1"/>
</dbReference>
<dbReference type="EMBL" id="FOIU01000003">
    <property type="protein sequence ID" value="SEW47177.1"/>
    <property type="molecule type" value="Genomic_DNA"/>
</dbReference>
<protein>
    <submittedName>
        <fullName evidence="1">Uncharacterized protein</fullName>
    </submittedName>
</protein>
<accession>A0A1I0S1I5</accession>
<evidence type="ECO:0000313" key="1">
    <source>
        <dbReference type="EMBL" id="SEW47177.1"/>
    </source>
</evidence>
<organism evidence="1 2">
    <name type="scientific">Chryseobacterium wanjuense</name>
    <dbReference type="NCBI Taxonomy" id="356305"/>
    <lineage>
        <taxon>Bacteria</taxon>
        <taxon>Pseudomonadati</taxon>
        <taxon>Bacteroidota</taxon>
        <taxon>Flavobacteriia</taxon>
        <taxon>Flavobacteriales</taxon>
        <taxon>Weeksellaceae</taxon>
        <taxon>Chryseobacterium group</taxon>
        <taxon>Chryseobacterium</taxon>
    </lineage>
</organism>
<gene>
    <name evidence="1" type="ORF">SAMN05421841_3452</name>
</gene>
<dbReference type="AlphaFoldDB" id="A0A1I0S1I5"/>
<keyword evidence="2" id="KW-1185">Reference proteome</keyword>
<dbReference type="Proteomes" id="UP000199469">
    <property type="component" value="Unassembled WGS sequence"/>
</dbReference>
<proteinExistence type="predicted"/>
<reference evidence="2" key="1">
    <citation type="submission" date="2016-10" db="EMBL/GenBank/DDBJ databases">
        <authorList>
            <person name="Varghese N."/>
            <person name="Submissions S."/>
        </authorList>
    </citation>
    <scope>NUCLEOTIDE SEQUENCE [LARGE SCALE GENOMIC DNA]</scope>
    <source>
        <strain evidence="2">DSM 17724</strain>
    </source>
</reference>
<name>A0A1I0S1I5_9FLAO</name>
<dbReference type="OrthoDB" id="9850294at2"/>
<sequence>MKKKMTVPSEGISFTLIHTQNVKVGIDTIQPGSALDVIETTKDVSIKASLLNILKFLILPSEFLKQSKNSICLLSN</sequence>